<dbReference type="PANTHER" id="PTHR43245:SF13">
    <property type="entry name" value="UDP-D-APIOSE_UDP-D-XYLOSE SYNTHASE 2"/>
    <property type="match status" value="1"/>
</dbReference>
<dbReference type="PANTHER" id="PTHR43245">
    <property type="entry name" value="BIFUNCTIONAL POLYMYXIN RESISTANCE PROTEIN ARNA"/>
    <property type="match status" value="1"/>
</dbReference>
<dbReference type="Proteomes" id="UP001212170">
    <property type="component" value="Unassembled WGS sequence"/>
</dbReference>
<protein>
    <submittedName>
        <fullName evidence="2">NAD(P)-dependent oxidoreductase</fullName>
    </submittedName>
</protein>
<evidence type="ECO:0000313" key="2">
    <source>
        <dbReference type="EMBL" id="MDA6071522.1"/>
    </source>
</evidence>
<organism evidence="2 3">
    <name type="scientific">Flavobacterium azizsancarii</name>
    <dbReference type="NCBI Taxonomy" id="2961580"/>
    <lineage>
        <taxon>Bacteria</taxon>
        <taxon>Pseudomonadati</taxon>
        <taxon>Bacteroidota</taxon>
        <taxon>Flavobacteriia</taxon>
        <taxon>Flavobacteriales</taxon>
        <taxon>Flavobacteriaceae</taxon>
        <taxon>Flavobacterium</taxon>
    </lineage>
</organism>
<dbReference type="RefSeq" id="WP_271337320.1">
    <property type="nucleotide sequence ID" value="NZ_JAMZNK010000036.1"/>
</dbReference>
<dbReference type="CDD" id="cd08946">
    <property type="entry name" value="SDR_e"/>
    <property type="match status" value="1"/>
</dbReference>
<sequence length="321" mass="36909">MAKFLITGGSGFIGTNLITKLLNDNHQVVSIDSKEPKLKEHNKIYQKVNLCNREELESVILSYDPAYVIHLGARTDLNGKTLEDYDANIGGVENLLYVLDKLKNLKKVIFASSMYVCRPGYVPQDFNDFAPHTIYGESKVLTEKTITNWNPEYTWTIVRPTSIWGRYFDEPYNLFFKIVLSGKYFHMGSKACKKTYGYIDNFIYQLLSIITSEKDHVDQKIFYLGDYEPYDITSWADEIAATKSIKIHNVPYSVFVMTALFGDCLKLIRIKFPMTSFRLKNMTTDNFFDLSEIKKLAPHLPVSRSKGTKITVDWMVESNSL</sequence>
<dbReference type="EMBL" id="JAMZNK010000036">
    <property type="protein sequence ID" value="MDA6071522.1"/>
    <property type="molecule type" value="Genomic_DNA"/>
</dbReference>
<dbReference type="SUPFAM" id="SSF51735">
    <property type="entry name" value="NAD(P)-binding Rossmann-fold domains"/>
    <property type="match status" value="1"/>
</dbReference>
<dbReference type="InterPro" id="IPR050177">
    <property type="entry name" value="Lipid_A_modif_metabolic_enz"/>
</dbReference>
<dbReference type="Gene3D" id="3.40.50.720">
    <property type="entry name" value="NAD(P)-binding Rossmann-like Domain"/>
    <property type="match status" value="1"/>
</dbReference>
<evidence type="ECO:0000259" key="1">
    <source>
        <dbReference type="Pfam" id="PF01370"/>
    </source>
</evidence>
<accession>A0ABT4WH35</accession>
<reference evidence="2 3" key="1">
    <citation type="journal article" date="2023" name="Chemosphere">
        <title>Whole genome analysis of Flavobacterium aziz-sancarii sp. nov., isolated from Ardley Island (Antarctica), revealed a rich resistome and bioremediation potential.</title>
        <authorList>
            <person name="Otur C."/>
            <person name="Okay S."/>
            <person name="Kurt-Kizildogan A."/>
        </authorList>
    </citation>
    <scope>NUCLEOTIDE SEQUENCE [LARGE SCALE GENOMIC DNA]</scope>
    <source>
        <strain evidence="2 3">AC</strain>
    </source>
</reference>
<name>A0ABT4WH35_9FLAO</name>
<dbReference type="Pfam" id="PF01370">
    <property type="entry name" value="Epimerase"/>
    <property type="match status" value="1"/>
</dbReference>
<evidence type="ECO:0000313" key="3">
    <source>
        <dbReference type="Proteomes" id="UP001212170"/>
    </source>
</evidence>
<dbReference type="InterPro" id="IPR001509">
    <property type="entry name" value="Epimerase_deHydtase"/>
</dbReference>
<proteinExistence type="predicted"/>
<keyword evidence="3" id="KW-1185">Reference proteome</keyword>
<dbReference type="InterPro" id="IPR036291">
    <property type="entry name" value="NAD(P)-bd_dom_sf"/>
</dbReference>
<gene>
    <name evidence="2" type="ORF">NJT12_18025</name>
</gene>
<feature type="domain" description="NAD-dependent epimerase/dehydratase" evidence="1">
    <location>
        <begin position="5"/>
        <end position="171"/>
    </location>
</feature>
<comment type="caution">
    <text evidence="2">The sequence shown here is derived from an EMBL/GenBank/DDBJ whole genome shotgun (WGS) entry which is preliminary data.</text>
</comment>